<gene>
    <name evidence="1" type="ORF">SCH01S_29_00420</name>
</gene>
<dbReference type="EMBL" id="BBWU01000029">
    <property type="protein sequence ID" value="GAO39354.1"/>
    <property type="molecule type" value="Genomic_DNA"/>
</dbReference>
<dbReference type="AlphaFoldDB" id="A0A0E9MP67"/>
<evidence type="ECO:0000313" key="1">
    <source>
        <dbReference type="EMBL" id="GAO39354.1"/>
    </source>
</evidence>
<sequence>MRAELKWSKVSNQKSSEYTALAELFFALNNSNHIHFHALVFDSHKVDFSRIGERDHDKVLSRLYYQLLVHKFAKLYPNDVGMCVCLDHRNSSTPLEDLRRMINATLARDHAIPHNPVKQLVSQDSCDDDILQLNDVILGAVCAARNSKHLLVETRAAKRDLAQFVLEKSGLRSFENNSPRSVHRFTVWNFNGGGRG</sequence>
<proteinExistence type="predicted"/>
<dbReference type="Proteomes" id="UP000033202">
    <property type="component" value="Unassembled WGS sequence"/>
</dbReference>
<organism evidence="1 2">
    <name type="scientific">Sphingomonas changbaiensis NBRC 104936</name>
    <dbReference type="NCBI Taxonomy" id="1219043"/>
    <lineage>
        <taxon>Bacteria</taxon>
        <taxon>Pseudomonadati</taxon>
        <taxon>Pseudomonadota</taxon>
        <taxon>Alphaproteobacteria</taxon>
        <taxon>Sphingomonadales</taxon>
        <taxon>Sphingomonadaceae</taxon>
        <taxon>Sphingomonas</taxon>
    </lineage>
</organism>
<comment type="caution">
    <text evidence="1">The sequence shown here is derived from an EMBL/GenBank/DDBJ whole genome shotgun (WGS) entry which is preliminary data.</text>
</comment>
<keyword evidence="2" id="KW-1185">Reference proteome</keyword>
<accession>A0A0E9MP67</accession>
<name>A0A0E9MP67_9SPHN</name>
<evidence type="ECO:0000313" key="2">
    <source>
        <dbReference type="Proteomes" id="UP000033202"/>
    </source>
</evidence>
<reference evidence="1 2" key="1">
    <citation type="submission" date="2015-04" db="EMBL/GenBank/DDBJ databases">
        <title>Whole genome shotgun sequence of Sphingomonas changbaiensis NBRC 104936.</title>
        <authorList>
            <person name="Katano-Makiyama Y."/>
            <person name="Hosoyama A."/>
            <person name="Hashimoto M."/>
            <person name="Noguchi M."/>
            <person name="Tsuchikane K."/>
            <person name="Ohji S."/>
            <person name="Yamazoe A."/>
            <person name="Ichikawa N."/>
            <person name="Kimura A."/>
            <person name="Fujita N."/>
        </authorList>
    </citation>
    <scope>NUCLEOTIDE SEQUENCE [LARGE SCALE GENOMIC DNA]</scope>
    <source>
        <strain evidence="1 2">NBRC 104936</strain>
    </source>
</reference>
<protein>
    <submittedName>
        <fullName evidence="1">Uncharacterized protein</fullName>
    </submittedName>
</protein>